<comment type="caution">
    <text evidence="1">The sequence shown here is derived from an EMBL/GenBank/DDBJ whole genome shotgun (WGS) entry which is preliminary data.</text>
</comment>
<gene>
    <name evidence="1" type="ORF">FHP08_04590</name>
</gene>
<dbReference type="Gene3D" id="1.25.40.10">
    <property type="entry name" value="Tetratricopeptide repeat domain"/>
    <property type="match status" value="1"/>
</dbReference>
<dbReference type="AlphaFoldDB" id="A0A5C8NZY8"/>
<name>A0A5C8NZY8_9BURK</name>
<dbReference type="EMBL" id="VDUY01000002">
    <property type="protein sequence ID" value="TXL66910.1"/>
    <property type="molecule type" value="Genomic_DNA"/>
</dbReference>
<keyword evidence="2" id="KW-1185">Reference proteome</keyword>
<organism evidence="1 2">
    <name type="scientific">Zeimonas arvi</name>
    <dbReference type="NCBI Taxonomy" id="2498847"/>
    <lineage>
        <taxon>Bacteria</taxon>
        <taxon>Pseudomonadati</taxon>
        <taxon>Pseudomonadota</taxon>
        <taxon>Betaproteobacteria</taxon>
        <taxon>Burkholderiales</taxon>
        <taxon>Burkholderiaceae</taxon>
        <taxon>Zeimonas</taxon>
    </lineage>
</organism>
<dbReference type="SMART" id="SM00028">
    <property type="entry name" value="TPR"/>
    <property type="match status" value="4"/>
</dbReference>
<evidence type="ECO:0000313" key="2">
    <source>
        <dbReference type="Proteomes" id="UP000321548"/>
    </source>
</evidence>
<evidence type="ECO:0000313" key="1">
    <source>
        <dbReference type="EMBL" id="TXL66910.1"/>
    </source>
</evidence>
<dbReference type="InterPro" id="IPR019734">
    <property type="entry name" value="TPR_rpt"/>
</dbReference>
<dbReference type="PROSITE" id="PS51257">
    <property type="entry name" value="PROKAR_LIPOPROTEIN"/>
    <property type="match status" value="1"/>
</dbReference>
<dbReference type="Proteomes" id="UP000321548">
    <property type="component" value="Unassembled WGS sequence"/>
</dbReference>
<reference evidence="1 2" key="1">
    <citation type="submission" date="2019-06" db="EMBL/GenBank/DDBJ databases">
        <title>Quisquiliibacterium sp. nov., isolated from a maize field.</title>
        <authorList>
            <person name="Lin S.-Y."/>
            <person name="Tsai C.-F."/>
            <person name="Young C.-C."/>
        </authorList>
    </citation>
    <scope>NUCLEOTIDE SEQUENCE [LARGE SCALE GENOMIC DNA]</scope>
    <source>
        <strain evidence="1 2">CC-CFT501</strain>
    </source>
</reference>
<sequence length="229" mass="23797">MRSSIAPGLSRPAAPWAAHVVAACALWGALAAAFFGAAAMAQSPASTELPALLAPGSPMPAMSDPRAADTAYAQAQRLADEGKPDDALAAIEVALKESPSDVRLRFLKGVILSGQGKDAAAIEVFQALTRQFPELPEPHNNLAALHAARGELDLARAALDEAVRALPSYALAHENLGDLHLRLAIRAWQRAAELEPANAAVASRLRLARELSRQIAPAAPGAAPLPGSR</sequence>
<dbReference type="InterPro" id="IPR011990">
    <property type="entry name" value="TPR-like_helical_dom_sf"/>
</dbReference>
<accession>A0A5C8NZY8</accession>
<proteinExistence type="predicted"/>
<protein>
    <submittedName>
        <fullName evidence="1">Tetratricopeptide repeat protein</fullName>
    </submittedName>
</protein>
<dbReference type="RefSeq" id="WP_147703159.1">
    <property type="nucleotide sequence ID" value="NZ_VDUY01000002.1"/>
</dbReference>
<dbReference type="Pfam" id="PF13432">
    <property type="entry name" value="TPR_16"/>
    <property type="match status" value="1"/>
</dbReference>
<dbReference type="SUPFAM" id="SSF48452">
    <property type="entry name" value="TPR-like"/>
    <property type="match status" value="1"/>
</dbReference>
<dbReference type="OrthoDB" id="5294075at2"/>